<proteinExistence type="predicted"/>
<organism evidence="1 2">
    <name type="scientific">Dyadobacter chenhuakuii</name>
    <dbReference type="NCBI Taxonomy" id="2909339"/>
    <lineage>
        <taxon>Bacteria</taxon>
        <taxon>Pseudomonadati</taxon>
        <taxon>Bacteroidota</taxon>
        <taxon>Cytophagia</taxon>
        <taxon>Cytophagales</taxon>
        <taxon>Spirosomataceae</taxon>
        <taxon>Dyadobacter</taxon>
    </lineage>
</organism>
<gene>
    <name evidence="1" type="ORF">L0661_08735</name>
</gene>
<evidence type="ECO:0000313" key="2">
    <source>
        <dbReference type="Proteomes" id="UP001139411"/>
    </source>
</evidence>
<dbReference type="Proteomes" id="UP001139411">
    <property type="component" value="Unassembled WGS sequence"/>
</dbReference>
<protein>
    <submittedName>
        <fullName evidence="1">Uncharacterized protein</fullName>
    </submittedName>
</protein>
<name>A0A9X1QAY7_9BACT</name>
<comment type="caution">
    <text evidence="1">The sequence shown here is derived from an EMBL/GenBank/DDBJ whole genome shotgun (WGS) entry which is preliminary data.</text>
</comment>
<dbReference type="AlphaFoldDB" id="A0A9X1QAY7"/>
<accession>A0A9X1QAY7</accession>
<sequence>MSLQKEAEAFEVLAQKLDVAFQKGAFGLADALQLVPAINTQAALYNANPHELLSRFVHAAAPADATHQDTEYFEQSEPEVLVAKDENTIPGTTHRVAKPRQ</sequence>
<dbReference type="EMBL" id="JAKFFV010000004">
    <property type="protein sequence ID" value="MCF2498390.1"/>
    <property type="molecule type" value="Genomic_DNA"/>
</dbReference>
<reference evidence="1" key="1">
    <citation type="submission" date="2022-01" db="EMBL/GenBank/DDBJ databases">
        <title>Novel species in genus Dyadobacter.</title>
        <authorList>
            <person name="Ma C."/>
        </authorList>
    </citation>
    <scope>NUCLEOTIDE SEQUENCE</scope>
    <source>
        <strain evidence="1">CY357</strain>
    </source>
</reference>
<dbReference type="RefSeq" id="WP_235177525.1">
    <property type="nucleotide sequence ID" value="NZ_JAKFFV010000004.1"/>
</dbReference>
<evidence type="ECO:0000313" key="1">
    <source>
        <dbReference type="EMBL" id="MCF2498390.1"/>
    </source>
</evidence>